<dbReference type="SUPFAM" id="SSF117856">
    <property type="entry name" value="AF0104/ALDC/Ptd012-like"/>
    <property type="match status" value="1"/>
</dbReference>
<dbReference type="InterPro" id="IPR025707">
    <property type="entry name" value="DNA_bp_PD1"/>
</dbReference>
<dbReference type="InterPro" id="IPR005175">
    <property type="entry name" value="PPC_dom"/>
</dbReference>
<dbReference type="Pfam" id="PF03479">
    <property type="entry name" value="PCC"/>
    <property type="match status" value="1"/>
</dbReference>
<evidence type="ECO:0000313" key="2">
    <source>
        <dbReference type="EMBL" id="HHI00527.1"/>
    </source>
</evidence>
<name>A0A7C5NWT8_THELI</name>
<dbReference type="PANTHER" id="PTHR34988:SF1">
    <property type="entry name" value="DNA-BINDING PROTEIN"/>
    <property type="match status" value="1"/>
</dbReference>
<feature type="domain" description="PPC" evidence="1">
    <location>
        <begin position="3"/>
        <end position="138"/>
    </location>
</feature>
<evidence type="ECO:0000259" key="1">
    <source>
        <dbReference type="PROSITE" id="PS51742"/>
    </source>
</evidence>
<dbReference type="AlphaFoldDB" id="A0A7C5NWT8"/>
<dbReference type="CDD" id="cd11378">
    <property type="entry name" value="DUF296"/>
    <property type="match status" value="1"/>
</dbReference>
<proteinExistence type="predicted"/>
<dbReference type="Gene3D" id="3.30.1330.80">
    <property type="entry name" value="Hypothetical protein, similar to alpha- acetolactate decarboxylase, domain 2"/>
    <property type="match status" value="1"/>
</dbReference>
<gene>
    <name evidence="2" type="ORF">ENL40_03490</name>
</gene>
<dbReference type="PANTHER" id="PTHR34988">
    <property type="entry name" value="PROTEIN, PUTATIVE-RELATED"/>
    <property type="match status" value="1"/>
</dbReference>
<comment type="caution">
    <text evidence="2">The sequence shown here is derived from an EMBL/GenBank/DDBJ whole genome shotgun (WGS) entry which is preliminary data.</text>
</comment>
<dbReference type="Proteomes" id="UP000886217">
    <property type="component" value="Unassembled WGS sequence"/>
</dbReference>
<accession>A0A7C5NWT8</accession>
<sequence>MRFSKGRNFLFRIPEGKEFLSAVNKFAKKHNVLIGTVSAIGTLRNPKIGYFEEEKGQYKVIELEGTYELVSALGNISIKDDEPFVHVHVSLGDSEGRLFGGHLIEGEVFVAEVYIQELLGEPLVRTPQENGLALWDAEED</sequence>
<dbReference type="EMBL" id="DRTU01000152">
    <property type="protein sequence ID" value="HHI00527.1"/>
    <property type="molecule type" value="Genomic_DNA"/>
</dbReference>
<dbReference type="PROSITE" id="PS51742">
    <property type="entry name" value="PPC"/>
    <property type="match status" value="1"/>
</dbReference>
<organism evidence="2">
    <name type="scientific">Thermococcus litoralis</name>
    <dbReference type="NCBI Taxonomy" id="2265"/>
    <lineage>
        <taxon>Archaea</taxon>
        <taxon>Methanobacteriati</taxon>
        <taxon>Methanobacteriota</taxon>
        <taxon>Thermococci</taxon>
        <taxon>Thermococcales</taxon>
        <taxon>Thermococcaceae</taxon>
        <taxon>Thermococcus</taxon>
    </lineage>
</organism>
<dbReference type="PIRSF" id="PIRSF016702">
    <property type="entry name" value="DNA_bp_PD1"/>
    <property type="match status" value="1"/>
</dbReference>
<protein>
    <submittedName>
        <fullName evidence="2">DUF296 domain-containing protein</fullName>
    </submittedName>
</protein>
<reference evidence="2" key="1">
    <citation type="journal article" date="2020" name="mSystems">
        <title>Genome- and Community-Level Interaction Insights into Carbon Utilization and Element Cycling Functions of Hydrothermarchaeota in Hydrothermal Sediment.</title>
        <authorList>
            <person name="Zhou Z."/>
            <person name="Liu Y."/>
            <person name="Xu W."/>
            <person name="Pan J."/>
            <person name="Luo Z.H."/>
            <person name="Li M."/>
        </authorList>
    </citation>
    <scope>NUCLEOTIDE SEQUENCE [LARGE SCALE GENOMIC DNA]</scope>
    <source>
        <strain evidence="2">HyVt-93</strain>
    </source>
</reference>